<dbReference type="AlphaFoldDB" id="A0A6V7LXS6"/>
<reference evidence="1" key="1">
    <citation type="submission" date="2020-07" db="EMBL/GenBank/DDBJ databases">
        <authorList>
            <person name="Ferguson B K."/>
        </authorList>
    </citation>
    <scope>NUCLEOTIDE SEQUENCE</scope>
    <source>
        <strain evidence="1">L06</strain>
    </source>
</reference>
<gene>
    <name evidence="1" type="ORF">BBRV_LOCUS117795</name>
</gene>
<dbReference type="EMBL" id="CADCXW020000345">
    <property type="protein sequence ID" value="CAD1580724.1"/>
    <property type="molecule type" value="Genomic_DNA"/>
</dbReference>
<organism evidence="1">
    <name type="scientific">Bracon brevicornis</name>
    <dbReference type="NCBI Taxonomy" id="1563983"/>
    <lineage>
        <taxon>Eukaryota</taxon>
        <taxon>Metazoa</taxon>
        <taxon>Ecdysozoa</taxon>
        <taxon>Arthropoda</taxon>
        <taxon>Hexapoda</taxon>
        <taxon>Insecta</taxon>
        <taxon>Pterygota</taxon>
        <taxon>Neoptera</taxon>
        <taxon>Endopterygota</taxon>
        <taxon>Hymenoptera</taxon>
        <taxon>Apocrita</taxon>
        <taxon>Ichneumonoidea</taxon>
        <taxon>Braconidae</taxon>
        <taxon>Braconinae</taxon>
        <taxon>Bracon</taxon>
    </lineage>
</organism>
<proteinExistence type="predicted"/>
<sequence>MEDNDNMNLIEKLHGVENWALWSFQAKIHLMSAEAYTVVTGEHEKPTEPVAETSQNAASQNAANMNAYITSLKKWEKLEA</sequence>
<protein>
    <submittedName>
        <fullName evidence="1">Uncharacterized protein</fullName>
    </submittedName>
</protein>
<evidence type="ECO:0000313" key="1">
    <source>
        <dbReference type="EMBL" id="CAD1580724.1"/>
    </source>
</evidence>
<name>A0A6V7LXS6_9HYME</name>
<accession>A0A6V7LXS6</accession>